<comment type="caution">
    <text evidence="1">The sequence shown here is derived from an EMBL/GenBank/DDBJ whole genome shotgun (WGS) entry which is preliminary data.</text>
</comment>
<sequence length="89" mass="10303">MNCIRRSKNFIDPTVTKSTKVAAVNLKLYHRRRIISKKSNINCRLQPASTPAHLLLFPSPLLFIYSHTNTNTLCCVFLQIQILLKREFC</sequence>
<protein>
    <submittedName>
        <fullName evidence="1">Uncharacterized protein</fullName>
    </submittedName>
</protein>
<dbReference type="Proteomes" id="UP001055879">
    <property type="component" value="Linkage Group LG14"/>
</dbReference>
<reference evidence="2" key="1">
    <citation type="journal article" date="2022" name="Mol. Ecol. Resour.">
        <title>The genomes of chicory, endive, great burdock and yacon provide insights into Asteraceae palaeo-polyploidization history and plant inulin production.</title>
        <authorList>
            <person name="Fan W."/>
            <person name="Wang S."/>
            <person name="Wang H."/>
            <person name="Wang A."/>
            <person name="Jiang F."/>
            <person name="Liu H."/>
            <person name="Zhao H."/>
            <person name="Xu D."/>
            <person name="Zhang Y."/>
        </authorList>
    </citation>
    <scope>NUCLEOTIDE SEQUENCE [LARGE SCALE GENOMIC DNA]</scope>
    <source>
        <strain evidence="2">cv. Niubang</strain>
    </source>
</reference>
<reference evidence="1 2" key="2">
    <citation type="journal article" date="2022" name="Mol. Ecol. Resour.">
        <title>The genomes of chicory, endive, great burdock and yacon provide insights into Asteraceae paleo-polyploidization history and plant inulin production.</title>
        <authorList>
            <person name="Fan W."/>
            <person name="Wang S."/>
            <person name="Wang H."/>
            <person name="Wang A."/>
            <person name="Jiang F."/>
            <person name="Liu H."/>
            <person name="Zhao H."/>
            <person name="Xu D."/>
            <person name="Zhang Y."/>
        </authorList>
    </citation>
    <scope>NUCLEOTIDE SEQUENCE [LARGE SCALE GENOMIC DNA]</scope>
    <source>
        <strain evidence="2">cv. Niubang</strain>
    </source>
</reference>
<evidence type="ECO:0000313" key="2">
    <source>
        <dbReference type="Proteomes" id="UP001055879"/>
    </source>
</evidence>
<accession>A0ACB8Y3U0</accession>
<keyword evidence="2" id="KW-1185">Reference proteome</keyword>
<proteinExistence type="predicted"/>
<evidence type="ECO:0000313" key="1">
    <source>
        <dbReference type="EMBL" id="KAI3678049.1"/>
    </source>
</evidence>
<gene>
    <name evidence="1" type="ORF">L6452_37328</name>
</gene>
<name>A0ACB8Y3U0_ARCLA</name>
<dbReference type="EMBL" id="CM042060">
    <property type="protein sequence ID" value="KAI3678049.1"/>
    <property type="molecule type" value="Genomic_DNA"/>
</dbReference>
<organism evidence="1 2">
    <name type="scientific">Arctium lappa</name>
    <name type="common">Greater burdock</name>
    <name type="synonym">Lappa major</name>
    <dbReference type="NCBI Taxonomy" id="4217"/>
    <lineage>
        <taxon>Eukaryota</taxon>
        <taxon>Viridiplantae</taxon>
        <taxon>Streptophyta</taxon>
        <taxon>Embryophyta</taxon>
        <taxon>Tracheophyta</taxon>
        <taxon>Spermatophyta</taxon>
        <taxon>Magnoliopsida</taxon>
        <taxon>eudicotyledons</taxon>
        <taxon>Gunneridae</taxon>
        <taxon>Pentapetalae</taxon>
        <taxon>asterids</taxon>
        <taxon>campanulids</taxon>
        <taxon>Asterales</taxon>
        <taxon>Asteraceae</taxon>
        <taxon>Carduoideae</taxon>
        <taxon>Cardueae</taxon>
        <taxon>Arctiinae</taxon>
        <taxon>Arctium</taxon>
    </lineage>
</organism>